<accession>A0ACB9X6K8</accession>
<evidence type="ECO:0000313" key="2">
    <source>
        <dbReference type="Proteomes" id="UP001057452"/>
    </source>
</evidence>
<dbReference type="Proteomes" id="UP001057452">
    <property type="component" value="Chromosome 8"/>
</dbReference>
<comment type="caution">
    <text evidence="1">The sequence shown here is derived from an EMBL/GenBank/DDBJ whole genome shotgun (WGS) entry which is preliminary data.</text>
</comment>
<gene>
    <name evidence="1" type="ORF">KUCAC02_007729</name>
</gene>
<reference evidence="1" key="1">
    <citation type="submission" date="2022-05" db="EMBL/GenBank/DDBJ databases">
        <title>Chromosome-level genome of Chaenocephalus aceratus.</title>
        <authorList>
            <person name="Park H."/>
        </authorList>
    </citation>
    <scope>NUCLEOTIDE SEQUENCE</scope>
    <source>
        <strain evidence="1">KU_202001</strain>
    </source>
</reference>
<organism evidence="1 2">
    <name type="scientific">Chaenocephalus aceratus</name>
    <name type="common">Blackfin icefish</name>
    <name type="synonym">Chaenichthys aceratus</name>
    <dbReference type="NCBI Taxonomy" id="36190"/>
    <lineage>
        <taxon>Eukaryota</taxon>
        <taxon>Metazoa</taxon>
        <taxon>Chordata</taxon>
        <taxon>Craniata</taxon>
        <taxon>Vertebrata</taxon>
        <taxon>Euteleostomi</taxon>
        <taxon>Actinopterygii</taxon>
        <taxon>Neopterygii</taxon>
        <taxon>Teleostei</taxon>
        <taxon>Neoteleostei</taxon>
        <taxon>Acanthomorphata</taxon>
        <taxon>Eupercaria</taxon>
        <taxon>Perciformes</taxon>
        <taxon>Notothenioidei</taxon>
        <taxon>Channichthyidae</taxon>
        <taxon>Chaenocephalus</taxon>
    </lineage>
</organism>
<evidence type="ECO:0000313" key="1">
    <source>
        <dbReference type="EMBL" id="KAI4822170.1"/>
    </source>
</evidence>
<dbReference type="EMBL" id="CM043792">
    <property type="protein sequence ID" value="KAI4822170.1"/>
    <property type="molecule type" value="Genomic_DNA"/>
</dbReference>
<keyword evidence="2" id="KW-1185">Reference proteome</keyword>
<protein>
    <submittedName>
        <fullName evidence="1">Uncharacterized protein</fullName>
    </submittedName>
</protein>
<name>A0ACB9X6K8_CHAAC</name>
<sequence>MSYTSAYMDMVKEKAEFGERFLSVAKIRTCHKGPLAWGPHQGKGLPEGGQALGELQSENVVAHGLERDTSRPTQALGIGARARRGGPKATLQVGHRRRSGTHPFQSGETVPRVLREGAQERNLVQGCTVHEGVLYHPPKCFFMSPIKPSVYVVLTRVMTKMTNCNFAERVGTVAFYDPRLVAYRKRVEMSYSP</sequence>
<proteinExistence type="predicted"/>